<organism evidence="1">
    <name type="scientific">hydrothermal vent metagenome</name>
    <dbReference type="NCBI Taxonomy" id="652676"/>
    <lineage>
        <taxon>unclassified sequences</taxon>
        <taxon>metagenomes</taxon>
        <taxon>ecological metagenomes</taxon>
    </lineage>
</organism>
<name>A0A3B1AWR6_9ZZZZ</name>
<reference evidence="1" key="1">
    <citation type="submission" date="2018-06" db="EMBL/GenBank/DDBJ databases">
        <authorList>
            <person name="Zhirakovskaya E."/>
        </authorList>
    </citation>
    <scope>NUCLEOTIDE SEQUENCE</scope>
</reference>
<sequence>MKNLKVLLSGIVTIGLMTAASAAFAGKPGMEKCYGIVKAGMNDCGNSAHACAGQASKDKSASEWVYVPEGTCKKIAGGSTKSK</sequence>
<accession>A0A3B1AWR6</accession>
<dbReference type="Pfam" id="PF10048">
    <property type="entry name" value="DUF2282"/>
    <property type="match status" value="1"/>
</dbReference>
<dbReference type="EMBL" id="UOFY01000051">
    <property type="protein sequence ID" value="VAX10479.1"/>
    <property type="molecule type" value="Genomic_DNA"/>
</dbReference>
<dbReference type="AlphaFoldDB" id="A0A3B1AWR6"/>
<gene>
    <name evidence="1" type="ORF">MNBD_GAMMA25-1399</name>
</gene>
<proteinExistence type="predicted"/>
<evidence type="ECO:0000313" key="1">
    <source>
        <dbReference type="EMBL" id="VAX10479.1"/>
    </source>
</evidence>
<dbReference type="InterPro" id="IPR018740">
    <property type="entry name" value="DUF2282_membr"/>
</dbReference>
<protein>
    <submittedName>
        <fullName evidence="1">Signal peptide protein</fullName>
    </submittedName>
</protein>